<evidence type="ECO:0008006" key="5">
    <source>
        <dbReference type="Google" id="ProtNLM"/>
    </source>
</evidence>
<feature type="transmembrane region" description="Helical" evidence="2">
    <location>
        <begin position="249"/>
        <end position="269"/>
    </location>
</feature>
<evidence type="ECO:0000313" key="3">
    <source>
        <dbReference type="EMBL" id="GAA5192197.1"/>
    </source>
</evidence>
<dbReference type="Pfam" id="PF06772">
    <property type="entry name" value="LtrA"/>
    <property type="match status" value="1"/>
</dbReference>
<organism evidence="3 4">
    <name type="scientific">Rugosimonospora acidiphila</name>
    <dbReference type="NCBI Taxonomy" id="556531"/>
    <lineage>
        <taxon>Bacteria</taxon>
        <taxon>Bacillati</taxon>
        <taxon>Actinomycetota</taxon>
        <taxon>Actinomycetes</taxon>
        <taxon>Micromonosporales</taxon>
        <taxon>Micromonosporaceae</taxon>
        <taxon>Rugosimonospora</taxon>
    </lineage>
</organism>
<protein>
    <recommendedName>
        <fullName evidence="5">Low temperature requirement protein LtrA</fullName>
    </recommendedName>
</protein>
<feature type="transmembrane region" description="Helical" evidence="2">
    <location>
        <begin position="186"/>
        <end position="207"/>
    </location>
</feature>
<keyword evidence="2" id="KW-0812">Transmembrane</keyword>
<feature type="region of interest" description="Disordered" evidence="1">
    <location>
        <begin position="18"/>
        <end position="42"/>
    </location>
</feature>
<feature type="transmembrane region" description="Helical" evidence="2">
    <location>
        <begin position="275"/>
        <end position="294"/>
    </location>
</feature>
<keyword evidence="2" id="KW-0472">Membrane</keyword>
<evidence type="ECO:0000313" key="4">
    <source>
        <dbReference type="Proteomes" id="UP001501570"/>
    </source>
</evidence>
<dbReference type="EMBL" id="BAABJQ010000017">
    <property type="protein sequence ID" value="GAA5192197.1"/>
    <property type="molecule type" value="Genomic_DNA"/>
</dbReference>
<feature type="transmembrane region" description="Helical" evidence="2">
    <location>
        <begin position="213"/>
        <end position="237"/>
    </location>
</feature>
<comment type="caution">
    <text evidence="3">The sequence shown here is derived from an EMBL/GenBank/DDBJ whole genome shotgun (WGS) entry which is preliminary data.</text>
</comment>
<accession>A0ABP9S9V9</accession>
<evidence type="ECO:0000256" key="1">
    <source>
        <dbReference type="SAM" id="MobiDB-lite"/>
    </source>
</evidence>
<feature type="transmembrane region" description="Helical" evidence="2">
    <location>
        <begin position="357"/>
        <end position="375"/>
    </location>
</feature>
<dbReference type="PANTHER" id="PTHR36840">
    <property type="entry name" value="BLL5714 PROTEIN"/>
    <property type="match status" value="1"/>
</dbReference>
<gene>
    <name evidence="3" type="ORF">GCM10023322_51230</name>
</gene>
<dbReference type="InterPro" id="IPR010640">
    <property type="entry name" value="Low_temperature_requirement_A"/>
</dbReference>
<evidence type="ECO:0000256" key="2">
    <source>
        <dbReference type="SAM" id="Phobius"/>
    </source>
</evidence>
<feature type="transmembrane region" description="Helical" evidence="2">
    <location>
        <begin position="88"/>
        <end position="109"/>
    </location>
</feature>
<feature type="transmembrane region" description="Helical" evidence="2">
    <location>
        <begin position="155"/>
        <end position="174"/>
    </location>
</feature>
<dbReference type="PANTHER" id="PTHR36840:SF1">
    <property type="entry name" value="BLL5714 PROTEIN"/>
    <property type="match status" value="1"/>
</dbReference>
<feature type="transmembrane region" description="Helical" evidence="2">
    <location>
        <begin position="387"/>
        <end position="405"/>
    </location>
</feature>
<proteinExistence type="predicted"/>
<keyword evidence="2" id="KW-1133">Transmembrane helix</keyword>
<feature type="transmembrane region" description="Helical" evidence="2">
    <location>
        <begin position="121"/>
        <end position="143"/>
    </location>
</feature>
<feature type="transmembrane region" description="Helical" evidence="2">
    <location>
        <begin position="315"/>
        <end position="337"/>
    </location>
</feature>
<keyword evidence="4" id="KW-1185">Reference proteome</keyword>
<feature type="transmembrane region" description="Helical" evidence="2">
    <location>
        <begin position="411"/>
        <end position="430"/>
    </location>
</feature>
<sequence>MPGHPAIGLLADTPNEPLPLGGPPGGIGEPAPTAGPGKKNGAMRRLLRSRPTLTQERHRATDFEIFFDLVFVFALTRIIAFMSSPLTFLALAQGLLLLFLLWYSWSPYVWLGNQARADRGVVRAGTAVAMAAIFVTALVIPHAFRRGGGVVDAPLALAISYLVVRALQLGLYYLVTADDRRQRTTLLRFCVPTAMTDAVLVLGALPGPILQTVLWGAAFLIDAVGGRIATNATGWLLRSPSHFAERHGLVLIIALGESLISVGAGAGTAATRGSVLVAALLGLSIAFCLWWLYFERVAPAAGQALGRAAGLRRGQLAADAYTLSHFGAVSGVIFIALGIEQALEHVARRGHPAGAPLSWPSTLALFGGAALYLAGRATLLRLTLRSLPPAQLVAIAVAAALVPAAQALPPLAALGLLTGFLVALCLFEWVGPGQPVPATSAGSNVALPGR</sequence>
<dbReference type="Proteomes" id="UP001501570">
    <property type="component" value="Unassembled WGS sequence"/>
</dbReference>
<name>A0ABP9S9V9_9ACTN</name>
<reference evidence="4" key="1">
    <citation type="journal article" date="2019" name="Int. J. Syst. Evol. Microbiol.">
        <title>The Global Catalogue of Microorganisms (GCM) 10K type strain sequencing project: providing services to taxonomists for standard genome sequencing and annotation.</title>
        <authorList>
            <consortium name="The Broad Institute Genomics Platform"/>
            <consortium name="The Broad Institute Genome Sequencing Center for Infectious Disease"/>
            <person name="Wu L."/>
            <person name="Ma J."/>
        </authorList>
    </citation>
    <scope>NUCLEOTIDE SEQUENCE [LARGE SCALE GENOMIC DNA]</scope>
    <source>
        <strain evidence="4">JCM 18304</strain>
    </source>
</reference>